<evidence type="ECO:0000256" key="1">
    <source>
        <dbReference type="SAM" id="MobiDB-lite"/>
    </source>
</evidence>
<organism evidence="2 4">
    <name type="scientific">Duganella violaceipulchra</name>
    <dbReference type="NCBI Taxonomy" id="2849652"/>
    <lineage>
        <taxon>Bacteria</taxon>
        <taxon>Pseudomonadati</taxon>
        <taxon>Pseudomonadota</taxon>
        <taxon>Betaproteobacteria</taxon>
        <taxon>Burkholderiales</taxon>
        <taxon>Oxalobacteraceae</taxon>
        <taxon>Telluria group</taxon>
        <taxon>Duganella</taxon>
    </lineage>
</organism>
<evidence type="ECO:0000313" key="2">
    <source>
        <dbReference type="EMBL" id="MBV6322991.1"/>
    </source>
</evidence>
<dbReference type="EMBL" id="JALJZU010000007">
    <property type="protein sequence ID" value="MCP2010224.1"/>
    <property type="molecule type" value="Genomic_DNA"/>
</dbReference>
<feature type="compositionally biased region" description="Basic and acidic residues" evidence="1">
    <location>
        <begin position="39"/>
        <end position="56"/>
    </location>
</feature>
<evidence type="ECO:0000313" key="3">
    <source>
        <dbReference type="EMBL" id="MCP2010224.1"/>
    </source>
</evidence>
<protein>
    <submittedName>
        <fullName evidence="2">Uncharacterized protein</fullName>
    </submittedName>
</protein>
<dbReference type="RefSeq" id="WP_217943716.1">
    <property type="nucleotide sequence ID" value="NZ_JAHTGR010000010.1"/>
</dbReference>
<name>A0AA41L0L0_9BURK</name>
<evidence type="ECO:0000313" key="5">
    <source>
        <dbReference type="Proteomes" id="UP001162889"/>
    </source>
</evidence>
<accession>A0AA41L0L0</accession>
<evidence type="ECO:0000313" key="4">
    <source>
        <dbReference type="Proteomes" id="UP001155901"/>
    </source>
</evidence>
<sequence>MTPKHLAKIKKTLLAMQRSPRGHKSVEFEGLARALGRQPDNRGKEPTYMRRKDPELARPLSIPAHSVDVRVGTAASIIDALLDDVVQWEAYLRGDGDG</sequence>
<dbReference type="AlphaFoldDB" id="A0AA41L0L0"/>
<dbReference type="Proteomes" id="UP001155901">
    <property type="component" value="Unassembled WGS sequence"/>
</dbReference>
<reference evidence="2" key="1">
    <citation type="submission" date="2021-07" db="EMBL/GenBank/DDBJ databases">
        <title>Characterization of violacein-producing bacteria and related species.</title>
        <authorList>
            <person name="Wilson H.S."/>
            <person name="De Leon M.E."/>
        </authorList>
    </citation>
    <scope>NUCLEOTIDE SEQUENCE</scope>
    <source>
        <strain evidence="2">HSC-15S17</strain>
    </source>
</reference>
<dbReference type="EMBL" id="JAHTGR010000010">
    <property type="protein sequence ID" value="MBV6322991.1"/>
    <property type="molecule type" value="Genomic_DNA"/>
</dbReference>
<proteinExistence type="predicted"/>
<feature type="region of interest" description="Disordered" evidence="1">
    <location>
        <begin position="20"/>
        <end position="57"/>
    </location>
</feature>
<gene>
    <name evidence="2" type="ORF">KVP70_18840</name>
    <name evidence="3" type="ORF">L1274_003956</name>
</gene>
<reference evidence="3" key="2">
    <citation type="submission" date="2022-03" db="EMBL/GenBank/DDBJ databases">
        <title>Genome Encyclopedia of Bacteria and Archaea VI: Functional Genomics of Type Strains.</title>
        <authorList>
            <person name="Whitman W."/>
        </authorList>
    </citation>
    <scope>NUCLEOTIDE SEQUENCE</scope>
    <source>
        <strain evidence="3">HSC-15S17</strain>
    </source>
</reference>
<comment type="caution">
    <text evidence="2">The sequence shown here is derived from an EMBL/GenBank/DDBJ whole genome shotgun (WGS) entry which is preliminary data.</text>
</comment>
<keyword evidence="5" id="KW-1185">Reference proteome</keyword>
<dbReference type="Proteomes" id="UP001162889">
    <property type="component" value="Unassembled WGS sequence"/>
</dbReference>